<gene>
    <name evidence="1" type="ORF">RHAB15C_0001051</name>
</gene>
<dbReference type="EMBL" id="CP075585">
    <property type="protein sequence ID" value="QZA59166.1"/>
    <property type="molecule type" value="Genomic_DNA"/>
</dbReference>
<name>A0ABX8Z0H1_9BACT</name>
<accession>A0ABX8Z0H1</accession>
<dbReference type="Proteomes" id="UP000822862">
    <property type="component" value="Chromosome"/>
</dbReference>
<reference evidence="1 2" key="1">
    <citation type="submission" date="2020-01" db="EMBL/GenBank/DDBJ databases">
        <authorList>
            <person name="Sixt B."/>
            <person name="Schulz F."/>
            <person name="Kostanjsek R."/>
            <person name="Koestlbacher S."/>
            <person name="Collingro A."/>
            <person name="Toenshoff E."/>
            <person name="Horn M."/>
        </authorList>
    </citation>
    <scope>NUCLEOTIDE SEQUENCE [LARGE SCALE GENOMIC DNA]</scope>
    <source>
        <strain evidence="1 2">15C</strain>
    </source>
</reference>
<dbReference type="RefSeq" id="WP_194844747.1">
    <property type="nucleotide sequence ID" value="NZ_CP075585.1"/>
</dbReference>
<keyword evidence="2" id="KW-1185">Reference proteome</keyword>
<reference evidence="1 2" key="2">
    <citation type="submission" date="2021-05" db="EMBL/GenBank/DDBJ databases">
        <title>Ecology and evolution of chlamydial symbionts of arthropods.</title>
        <authorList>
            <person name="Halter T."/>
            <person name="Sixt B.S."/>
            <person name="Toenshoff E.R."/>
            <person name="Koestlbacher S."/>
            <person name="Schulz F."/>
            <person name="Kostanjsek R."/>
            <person name="Collingro A."/>
            <person name="Hendrickx F."/>
            <person name="Horn M."/>
        </authorList>
    </citation>
    <scope>NUCLEOTIDE SEQUENCE [LARGE SCALE GENOMIC DNA]</scope>
    <source>
        <strain evidence="1 2">15C</strain>
    </source>
</reference>
<proteinExistence type="predicted"/>
<organism evidence="1 2">
    <name type="scientific">Candidatus Rhabdochlamydia porcellionis</name>
    <dbReference type="NCBI Taxonomy" id="225148"/>
    <lineage>
        <taxon>Bacteria</taxon>
        <taxon>Pseudomonadati</taxon>
        <taxon>Chlamydiota</taxon>
        <taxon>Chlamydiia</taxon>
        <taxon>Parachlamydiales</taxon>
        <taxon>Candidatus Rhabdochlamydiaceae</taxon>
        <taxon>Candidatus Rhabdochlamydia</taxon>
    </lineage>
</organism>
<protein>
    <recommendedName>
        <fullName evidence="3">Phage protein</fullName>
    </recommendedName>
</protein>
<sequence>MKKEELLKKISELESVNDQLQTELRYLDILLKEIGFVEGLKTLKFAAKEMIEQDIKEED</sequence>
<evidence type="ECO:0000313" key="2">
    <source>
        <dbReference type="Proteomes" id="UP000822862"/>
    </source>
</evidence>
<evidence type="ECO:0000313" key="1">
    <source>
        <dbReference type="EMBL" id="QZA59166.1"/>
    </source>
</evidence>
<evidence type="ECO:0008006" key="3">
    <source>
        <dbReference type="Google" id="ProtNLM"/>
    </source>
</evidence>